<gene>
    <name evidence="3" type="ORF">CIK84_17165</name>
</gene>
<dbReference type="Pfam" id="PF07883">
    <property type="entry name" value="Cupin_2"/>
    <property type="match status" value="1"/>
</dbReference>
<protein>
    <submittedName>
        <fullName evidence="3">Cupin domain-containing protein</fullName>
    </submittedName>
</protein>
<dbReference type="EMBL" id="PNQX01000003">
    <property type="protein sequence ID" value="PMQ19069.1"/>
    <property type="molecule type" value="Genomic_DNA"/>
</dbReference>
<dbReference type="Gene3D" id="2.60.120.10">
    <property type="entry name" value="Jelly Rolls"/>
    <property type="match status" value="1"/>
</dbReference>
<feature type="domain" description="Cupin type-2" evidence="2">
    <location>
        <begin position="41"/>
        <end position="112"/>
    </location>
</feature>
<evidence type="ECO:0000313" key="4">
    <source>
        <dbReference type="Proteomes" id="UP000235739"/>
    </source>
</evidence>
<proteinExistence type="predicted"/>
<dbReference type="InterPro" id="IPR014710">
    <property type="entry name" value="RmlC-like_jellyroll"/>
</dbReference>
<dbReference type="InterPro" id="IPR011051">
    <property type="entry name" value="RmlC_Cupin_sf"/>
</dbReference>
<dbReference type="AlphaFoldDB" id="A0A2N7RYV3"/>
<dbReference type="SUPFAM" id="SSF51182">
    <property type="entry name" value="RmlC-like cupins"/>
    <property type="match status" value="1"/>
</dbReference>
<dbReference type="PANTHER" id="PTHR35848:SF6">
    <property type="entry name" value="CUPIN TYPE-2 DOMAIN-CONTAINING PROTEIN"/>
    <property type="match status" value="1"/>
</dbReference>
<dbReference type="OMA" id="MHEGSAM"/>
<dbReference type="GO" id="GO:0046872">
    <property type="term" value="F:metal ion binding"/>
    <property type="evidence" value="ECO:0007669"/>
    <property type="project" value="UniProtKB-KW"/>
</dbReference>
<accession>A0A2N7RYV3</accession>
<organism evidence="3 4">
    <name type="scientific">Glutamicibacter arilaitensis</name>
    <dbReference type="NCBI Taxonomy" id="256701"/>
    <lineage>
        <taxon>Bacteria</taxon>
        <taxon>Bacillati</taxon>
        <taxon>Actinomycetota</taxon>
        <taxon>Actinomycetes</taxon>
        <taxon>Micrococcales</taxon>
        <taxon>Micrococcaceae</taxon>
        <taxon>Glutamicibacter</taxon>
    </lineage>
</organism>
<evidence type="ECO:0000259" key="2">
    <source>
        <dbReference type="Pfam" id="PF07883"/>
    </source>
</evidence>
<comment type="caution">
    <text evidence="3">The sequence shown here is derived from an EMBL/GenBank/DDBJ whole genome shotgun (WGS) entry which is preliminary data.</text>
</comment>
<dbReference type="PANTHER" id="PTHR35848">
    <property type="entry name" value="OXALATE-BINDING PROTEIN"/>
    <property type="match status" value="1"/>
</dbReference>
<evidence type="ECO:0000256" key="1">
    <source>
        <dbReference type="ARBA" id="ARBA00022723"/>
    </source>
</evidence>
<dbReference type="InterPro" id="IPR051610">
    <property type="entry name" value="GPI/OXD"/>
</dbReference>
<sequence>MEPFEARDQFAFDYRMHEGSAMRVSHHFAGHTGMPVAIQTWVIAPGGFEGFHRHDGEGALQEFYQVLEGQARMRLGARTYDLGPGDSVIADAGVDHDLRNTGGTDLRVLTIWGPPGAADFSAFGSHQLAQQVRGAHSK</sequence>
<dbReference type="Proteomes" id="UP000235739">
    <property type="component" value="Unassembled WGS sequence"/>
</dbReference>
<name>A0A2N7RYV3_9MICC</name>
<evidence type="ECO:0000313" key="3">
    <source>
        <dbReference type="EMBL" id="PMQ19069.1"/>
    </source>
</evidence>
<keyword evidence="1" id="KW-0479">Metal-binding</keyword>
<dbReference type="GeneID" id="303186306"/>
<dbReference type="RefSeq" id="WP_013350053.1">
    <property type="nucleotide sequence ID" value="NZ_JABUYH010000055.1"/>
</dbReference>
<dbReference type="InterPro" id="IPR013096">
    <property type="entry name" value="Cupin_2"/>
</dbReference>
<reference evidence="3 4" key="1">
    <citation type="journal article" date="2017" name="Elife">
        <title>Extensive horizontal gene transfer in cheese-associated bacteria.</title>
        <authorList>
            <person name="Bonham K.S."/>
            <person name="Wolfe B.E."/>
            <person name="Dutton R.J."/>
        </authorList>
    </citation>
    <scope>NUCLEOTIDE SEQUENCE [LARGE SCALE GENOMIC DNA]</scope>
    <source>
        <strain evidence="3 4">JB182</strain>
    </source>
</reference>